<dbReference type="Proteomes" id="UP000007254">
    <property type="component" value="Chromosome"/>
</dbReference>
<evidence type="ECO:0000313" key="3">
    <source>
        <dbReference type="Proteomes" id="UP000007254"/>
    </source>
</evidence>
<dbReference type="RefSeq" id="WP_014625079.1">
    <property type="nucleotide sequence ID" value="NC_017583.1"/>
</dbReference>
<protein>
    <recommendedName>
        <fullName evidence="1">TPM domain-containing protein</fullName>
    </recommendedName>
</protein>
<dbReference type="EMBL" id="CP002903">
    <property type="protein sequence ID" value="AEJ61747.1"/>
    <property type="molecule type" value="Genomic_DNA"/>
</dbReference>
<dbReference type="OrthoDB" id="5825388at2"/>
<gene>
    <name evidence="2" type="ordered locus">Spith_1484</name>
</gene>
<dbReference type="STRING" id="869211.Spith_1484"/>
<reference evidence="2 3" key="1">
    <citation type="submission" date="2011-06" db="EMBL/GenBank/DDBJ databases">
        <title>The complete genome of Spirochaeta thermophila DSM 6578.</title>
        <authorList>
            <consortium name="US DOE Joint Genome Institute (JGI-PGF)"/>
            <person name="Lucas S."/>
            <person name="Lapidus A."/>
            <person name="Bruce D."/>
            <person name="Goodwin L."/>
            <person name="Pitluck S."/>
            <person name="Peters L."/>
            <person name="Kyrpides N."/>
            <person name="Mavromatis K."/>
            <person name="Ivanova N."/>
            <person name="Mikailova N."/>
            <person name="Pagani I."/>
            <person name="Chertkov O."/>
            <person name="Detter J.C."/>
            <person name="Tapia R."/>
            <person name="Han C."/>
            <person name="Land M."/>
            <person name="Hauser L."/>
            <person name="Markowitz V."/>
            <person name="Cheng J.-F."/>
            <person name="Hugenholtz P."/>
            <person name="Woyke T."/>
            <person name="Wu D."/>
            <person name="Spring S."/>
            <person name="Merkhoffer B."/>
            <person name="Schneider S."/>
            <person name="Klenk H.-P."/>
            <person name="Eisen J.A."/>
        </authorList>
    </citation>
    <scope>NUCLEOTIDE SEQUENCE [LARGE SCALE GENOMIC DNA]</scope>
    <source>
        <strain evidence="3">ATCC 700085 / DSM 6578 / Z-1203</strain>
    </source>
</reference>
<name>G0GAC8_WINT7</name>
<evidence type="ECO:0000259" key="1">
    <source>
        <dbReference type="Pfam" id="PF04536"/>
    </source>
</evidence>
<organism evidence="2 3">
    <name type="scientific">Winmispira thermophila (strain ATCC 700085 / DSM 6578 / Z-1203)</name>
    <name type="common">Spirochaeta thermophila</name>
    <dbReference type="NCBI Taxonomy" id="869211"/>
    <lineage>
        <taxon>Bacteria</taxon>
        <taxon>Pseudomonadati</taxon>
        <taxon>Spirochaetota</taxon>
        <taxon>Spirochaetia</taxon>
        <taxon>Winmispirales</taxon>
        <taxon>Winmispiraceae</taxon>
        <taxon>Winmispira</taxon>
    </lineage>
</organism>
<feature type="domain" description="TPM" evidence="1">
    <location>
        <begin position="10"/>
        <end position="130"/>
    </location>
</feature>
<dbReference type="KEGG" id="stq:Spith_1484"/>
<sequence>MAVGRERPLDPRRFLTKEEQEAVVRAIEEVEQRSTCEIRVHIAKEVKRGDVLQEAINTFNKLGMYKTAQRTGVLFFLAIKNRAFAIIGDKGIHEKAGEGFWKEAAHTMEEYFTRGEFGEGLVAGIQAVGKLLETYFPITPDDTNELPNEISFE</sequence>
<dbReference type="PANTHER" id="PTHR30373">
    <property type="entry name" value="UPF0603 PROTEIN YGCG"/>
    <property type="match status" value="1"/>
</dbReference>
<proteinExistence type="predicted"/>
<dbReference type="Pfam" id="PF04536">
    <property type="entry name" value="TPM_phosphatase"/>
    <property type="match status" value="1"/>
</dbReference>
<accession>G0GAC8</accession>
<evidence type="ECO:0000313" key="2">
    <source>
        <dbReference type="EMBL" id="AEJ61747.1"/>
    </source>
</evidence>
<keyword evidence="3" id="KW-1185">Reference proteome</keyword>
<dbReference type="Gene3D" id="3.10.310.50">
    <property type="match status" value="1"/>
</dbReference>
<dbReference type="AlphaFoldDB" id="G0GAC8"/>
<dbReference type="InterPro" id="IPR007621">
    <property type="entry name" value="TPM_dom"/>
</dbReference>
<dbReference type="HOGENOM" id="CLU_086382_1_1_12"/>
<dbReference type="PANTHER" id="PTHR30373:SF8">
    <property type="entry name" value="BLL7265 PROTEIN"/>
    <property type="match status" value="1"/>
</dbReference>